<evidence type="ECO:0000313" key="2">
    <source>
        <dbReference type="Proteomes" id="UP000317650"/>
    </source>
</evidence>
<sequence>MEREAVEEDVDFYIDPKYKLISTAETATGVNGSTRTHNKEKIEARRMDQTTTIVGVRFCLPIRPLRKGYRESPLLCTSSSLDKQCIYFKPAIKYKFHNVNYLQEYPNDAKSLINKRTKKGTHFLANSEVSASASNVSIAAPSSET</sequence>
<proteinExistence type="predicted"/>
<evidence type="ECO:0000313" key="1">
    <source>
        <dbReference type="EMBL" id="THU64380.1"/>
    </source>
</evidence>
<organism evidence="1 2">
    <name type="scientific">Musa balbisiana</name>
    <name type="common">Banana</name>
    <dbReference type="NCBI Taxonomy" id="52838"/>
    <lineage>
        <taxon>Eukaryota</taxon>
        <taxon>Viridiplantae</taxon>
        <taxon>Streptophyta</taxon>
        <taxon>Embryophyta</taxon>
        <taxon>Tracheophyta</taxon>
        <taxon>Spermatophyta</taxon>
        <taxon>Magnoliopsida</taxon>
        <taxon>Liliopsida</taxon>
        <taxon>Zingiberales</taxon>
        <taxon>Musaceae</taxon>
        <taxon>Musa</taxon>
    </lineage>
</organism>
<reference evidence="1 2" key="1">
    <citation type="journal article" date="2019" name="Nat. Plants">
        <title>Genome sequencing of Musa balbisiana reveals subgenome evolution and function divergence in polyploid bananas.</title>
        <authorList>
            <person name="Yao X."/>
        </authorList>
    </citation>
    <scope>NUCLEOTIDE SEQUENCE [LARGE SCALE GENOMIC DNA]</scope>
    <source>
        <strain evidence="2">cv. DH-PKW</strain>
        <tissue evidence="1">Leaves</tissue>
    </source>
</reference>
<dbReference type="EMBL" id="PYDT01000004">
    <property type="protein sequence ID" value="THU64380.1"/>
    <property type="molecule type" value="Genomic_DNA"/>
</dbReference>
<dbReference type="Proteomes" id="UP000317650">
    <property type="component" value="Chromosome 1"/>
</dbReference>
<dbReference type="AlphaFoldDB" id="A0A4S8JQ59"/>
<keyword evidence="2" id="KW-1185">Reference proteome</keyword>
<comment type="caution">
    <text evidence="1">The sequence shown here is derived from an EMBL/GenBank/DDBJ whole genome shotgun (WGS) entry which is preliminary data.</text>
</comment>
<accession>A0A4S8JQ59</accession>
<protein>
    <submittedName>
        <fullName evidence="1">Uncharacterized protein</fullName>
    </submittedName>
</protein>
<gene>
    <name evidence="1" type="ORF">C4D60_Mb01t25870</name>
</gene>
<name>A0A4S8JQ59_MUSBA</name>